<evidence type="ECO:0000259" key="5">
    <source>
        <dbReference type="PROSITE" id="PS51900"/>
    </source>
</evidence>
<evidence type="ECO:0000313" key="7">
    <source>
        <dbReference type="EMBL" id="MBV3393772.1"/>
    </source>
</evidence>
<dbReference type="PROSITE" id="PS51898">
    <property type="entry name" value="TYR_RECOMBINASE"/>
    <property type="match status" value="1"/>
</dbReference>
<keyword evidence="2 3" id="KW-0238">DNA-binding</keyword>
<dbReference type="InterPro" id="IPR044068">
    <property type="entry name" value="CB"/>
</dbReference>
<evidence type="ECO:0000256" key="3">
    <source>
        <dbReference type="PROSITE-ProRule" id="PRU01248"/>
    </source>
</evidence>
<organism evidence="6 8">
    <name type="scientific">Catenibacterium mitsuokai</name>
    <dbReference type="NCBI Taxonomy" id="100886"/>
    <lineage>
        <taxon>Bacteria</taxon>
        <taxon>Bacillati</taxon>
        <taxon>Bacillota</taxon>
        <taxon>Erysipelotrichia</taxon>
        <taxon>Erysipelotrichales</taxon>
        <taxon>Coprobacillaceae</taxon>
        <taxon>Catenibacterium</taxon>
    </lineage>
</organism>
<dbReference type="GO" id="GO:0006310">
    <property type="term" value="P:DNA recombination"/>
    <property type="evidence" value="ECO:0007669"/>
    <property type="project" value="InterPro"/>
</dbReference>
<dbReference type="EMBL" id="JAHOEF010000123">
    <property type="protein sequence ID" value="MBV3383736.1"/>
    <property type="molecule type" value="Genomic_DNA"/>
</dbReference>
<dbReference type="PANTHER" id="PTHR30349:SF41">
    <property type="entry name" value="INTEGRASE_RECOMBINASE PROTEIN MJ0367-RELATED"/>
    <property type="match status" value="1"/>
</dbReference>
<dbReference type="AlphaFoldDB" id="A0AAW4MTQ4"/>
<feature type="domain" description="Tyr recombinase" evidence="4">
    <location>
        <begin position="119"/>
        <end position="307"/>
    </location>
</feature>
<dbReference type="Pfam" id="PF02899">
    <property type="entry name" value="Phage_int_SAM_1"/>
    <property type="match status" value="1"/>
</dbReference>
<evidence type="ECO:0000256" key="2">
    <source>
        <dbReference type="ARBA" id="ARBA00023125"/>
    </source>
</evidence>
<dbReference type="Proteomes" id="UP001196408">
    <property type="component" value="Unassembled WGS sequence"/>
</dbReference>
<dbReference type="InterPro" id="IPR004107">
    <property type="entry name" value="Integrase_SAM-like_N"/>
</dbReference>
<dbReference type="Pfam" id="PF00589">
    <property type="entry name" value="Phage_integrase"/>
    <property type="match status" value="1"/>
</dbReference>
<dbReference type="InterPro" id="IPR050090">
    <property type="entry name" value="Tyrosine_recombinase_XerCD"/>
</dbReference>
<proteinExistence type="inferred from homology"/>
<protein>
    <submittedName>
        <fullName evidence="6">Site-specific integrase</fullName>
    </submittedName>
</protein>
<comment type="caution">
    <text evidence="6">The sequence shown here is derived from an EMBL/GenBank/DDBJ whole genome shotgun (WGS) entry which is preliminary data.</text>
</comment>
<sequence length="334" mass="39495">MTNDFPIMLHKYLTNFLPNERGYSENTIKTYRYTFVLFLEYLSTIGIKPNKFELKNFDKRLITEFLDYLENVKGSCIGTRNNRLATILSFTRFLMYEYPDYINNYSEILDIKFKKGKEATIDYLEIEEVKCIISATNKQSLKTYRDFMIIFLLYETGARVSELINMRIRDFHVSRPYYIKIVGKGNKERLVPLSEPVVHEFKKYLESSRLKNKPTDSLLFTNNRHEKLTRAGINHILNKYISLASDKMITLKQKRITPHVLRHSKAMHLLQNGVNLVYIRDFLGHTSIQTTEIYARASSKLKQKAIENAFIDIYPQEEAEWDDTSTLEWLRQFI</sequence>
<comment type="similarity">
    <text evidence="1">Belongs to the 'phage' integrase family.</text>
</comment>
<dbReference type="RefSeq" id="WP_217748358.1">
    <property type="nucleotide sequence ID" value="NZ_JAHOEB010000125.1"/>
</dbReference>
<reference evidence="6 9" key="1">
    <citation type="submission" date="2021-06" db="EMBL/GenBank/DDBJ databases">
        <title>Collection of gut derived symbiotic bacterial strains cultured from healthy donors.</title>
        <authorList>
            <person name="Lin H."/>
            <person name="Littmann E."/>
            <person name="Pamer E.G."/>
        </authorList>
    </citation>
    <scope>NUCLEOTIDE SEQUENCE</scope>
    <source>
        <strain evidence="7 9">MSK.21.70</strain>
        <strain evidence="6">MSK.21.82</strain>
    </source>
</reference>
<evidence type="ECO:0000256" key="1">
    <source>
        <dbReference type="ARBA" id="ARBA00008857"/>
    </source>
</evidence>
<feature type="domain" description="Core-binding (CB)" evidence="5">
    <location>
        <begin position="1"/>
        <end position="95"/>
    </location>
</feature>
<accession>A0AAW4MTQ4</accession>
<evidence type="ECO:0000313" key="9">
    <source>
        <dbReference type="Proteomes" id="UP001197492"/>
    </source>
</evidence>
<evidence type="ECO:0000313" key="8">
    <source>
        <dbReference type="Proteomes" id="UP001196408"/>
    </source>
</evidence>
<dbReference type="Proteomes" id="UP001197492">
    <property type="component" value="Unassembled WGS sequence"/>
</dbReference>
<keyword evidence="9" id="KW-1185">Reference proteome</keyword>
<dbReference type="PROSITE" id="PS51900">
    <property type="entry name" value="CB"/>
    <property type="match status" value="1"/>
</dbReference>
<gene>
    <name evidence="6" type="ORF">KSV97_11050</name>
    <name evidence="7" type="ORF">KSW06_11070</name>
</gene>
<dbReference type="PANTHER" id="PTHR30349">
    <property type="entry name" value="PHAGE INTEGRASE-RELATED"/>
    <property type="match status" value="1"/>
</dbReference>
<dbReference type="GO" id="GO:0015074">
    <property type="term" value="P:DNA integration"/>
    <property type="evidence" value="ECO:0007669"/>
    <property type="project" value="InterPro"/>
</dbReference>
<evidence type="ECO:0000259" key="4">
    <source>
        <dbReference type="PROSITE" id="PS51898"/>
    </source>
</evidence>
<evidence type="ECO:0000313" key="6">
    <source>
        <dbReference type="EMBL" id="MBV3383736.1"/>
    </source>
</evidence>
<dbReference type="EMBL" id="JAHOEL010000125">
    <property type="protein sequence ID" value="MBV3393772.1"/>
    <property type="molecule type" value="Genomic_DNA"/>
</dbReference>
<dbReference type="InterPro" id="IPR002104">
    <property type="entry name" value="Integrase_catalytic"/>
</dbReference>
<dbReference type="GO" id="GO:0003677">
    <property type="term" value="F:DNA binding"/>
    <property type="evidence" value="ECO:0007669"/>
    <property type="project" value="UniProtKB-UniRule"/>
</dbReference>
<name>A0AAW4MTQ4_9FIRM</name>